<keyword evidence="3" id="KW-0479">Metal-binding</keyword>
<dbReference type="PANTHER" id="PTHR42978">
    <property type="entry name" value="QUORUM-QUENCHING LACTONASE YTNP-RELATED-RELATED"/>
    <property type="match status" value="1"/>
</dbReference>
<gene>
    <name evidence="8" type="ORF">OE88DRAFT_1660414</name>
</gene>
<evidence type="ECO:0000313" key="9">
    <source>
        <dbReference type="Proteomes" id="UP000305948"/>
    </source>
</evidence>
<dbReference type="PANTHER" id="PTHR42978:SF2">
    <property type="entry name" value="102 KBASES UNSTABLE REGION: FROM 1 TO 119443"/>
    <property type="match status" value="1"/>
</dbReference>
<keyword evidence="4 8" id="KW-0378">Hydrolase</keyword>
<feature type="region of interest" description="Disordered" evidence="6">
    <location>
        <begin position="375"/>
        <end position="438"/>
    </location>
</feature>
<dbReference type="AlphaFoldDB" id="A0A5C3N234"/>
<evidence type="ECO:0000256" key="3">
    <source>
        <dbReference type="ARBA" id="ARBA00022723"/>
    </source>
</evidence>
<sequence length="438" mass="48242">MAAQEATSAGGDTVVTVQALVGGHFWLPDREVFQDSVHLPAETGSQVPTFSFLITHPVHGKLLFDLGLRKHGKGYPPAWDETLAEFKPECEEDVADVLQKGGVELDTINFLVYSHLHFDHVGDPTLFPSAEIILGKDAESLFEKPYPHDPESLFQEWPEGRTITYLQYTVPQASVKEESLPEQEESTETNGPIDTGSSPKPGGKAAVPPDDKKEVPENGTKATHLARPPPQQISPLGPFPHALDLFADGSIYVIDTPGHFPGHLCLLARVSTSPATYILLAGDCCHNRLCYTPGERLISQENYEDIEVARDTVAKLVNCAREGELKVGKEEGGIGKVVVILAHEKEREEEMPLFPKELNSWAVEEAWKEAKEEITPLRQKRAREEEVDEEDADRTIKRKLEATIENPSDGKGHGTKTKREEDEADGVAAGAAKKQRTQ</sequence>
<dbReference type="OrthoDB" id="10250730at2759"/>
<feature type="compositionally biased region" description="Basic and acidic residues" evidence="6">
    <location>
        <begin position="393"/>
        <end position="421"/>
    </location>
</feature>
<dbReference type="STRING" id="5364.A0A5C3N234"/>
<comment type="similarity">
    <text evidence="2">Belongs to the metallo-beta-lactamase superfamily.</text>
</comment>
<name>A0A5C3N234_9AGAM</name>
<dbReference type="InterPro" id="IPR001279">
    <property type="entry name" value="Metallo-B-lactamas"/>
</dbReference>
<evidence type="ECO:0000256" key="4">
    <source>
        <dbReference type="ARBA" id="ARBA00022801"/>
    </source>
</evidence>
<dbReference type="CDD" id="cd07730">
    <property type="entry name" value="metallo-hydrolase-like_MBL-fold"/>
    <property type="match status" value="1"/>
</dbReference>
<evidence type="ECO:0000256" key="2">
    <source>
        <dbReference type="ARBA" id="ARBA00007749"/>
    </source>
</evidence>
<proteinExistence type="inferred from homology"/>
<dbReference type="Proteomes" id="UP000305948">
    <property type="component" value="Unassembled WGS sequence"/>
</dbReference>
<dbReference type="GO" id="GO:0046872">
    <property type="term" value="F:metal ion binding"/>
    <property type="evidence" value="ECO:0007669"/>
    <property type="project" value="UniProtKB-KW"/>
</dbReference>
<dbReference type="InterPro" id="IPR036866">
    <property type="entry name" value="RibonucZ/Hydroxyglut_hydro"/>
</dbReference>
<reference evidence="8 9" key="1">
    <citation type="journal article" date="2019" name="Nat. Ecol. Evol.">
        <title>Megaphylogeny resolves global patterns of mushroom evolution.</title>
        <authorList>
            <person name="Varga T."/>
            <person name="Krizsan K."/>
            <person name="Foldi C."/>
            <person name="Dima B."/>
            <person name="Sanchez-Garcia M."/>
            <person name="Sanchez-Ramirez S."/>
            <person name="Szollosi G.J."/>
            <person name="Szarkandi J.G."/>
            <person name="Papp V."/>
            <person name="Albert L."/>
            <person name="Andreopoulos W."/>
            <person name="Angelini C."/>
            <person name="Antonin V."/>
            <person name="Barry K.W."/>
            <person name="Bougher N.L."/>
            <person name="Buchanan P."/>
            <person name="Buyck B."/>
            <person name="Bense V."/>
            <person name="Catcheside P."/>
            <person name="Chovatia M."/>
            <person name="Cooper J."/>
            <person name="Damon W."/>
            <person name="Desjardin D."/>
            <person name="Finy P."/>
            <person name="Geml J."/>
            <person name="Haridas S."/>
            <person name="Hughes K."/>
            <person name="Justo A."/>
            <person name="Karasinski D."/>
            <person name="Kautmanova I."/>
            <person name="Kiss B."/>
            <person name="Kocsube S."/>
            <person name="Kotiranta H."/>
            <person name="LaButti K.M."/>
            <person name="Lechner B.E."/>
            <person name="Liimatainen K."/>
            <person name="Lipzen A."/>
            <person name="Lukacs Z."/>
            <person name="Mihaltcheva S."/>
            <person name="Morgado L.N."/>
            <person name="Niskanen T."/>
            <person name="Noordeloos M.E."/>
            <person name="Ohm R.A."/>
            <person name="Ortiz-Santana B."/>
            <person name="Ovrebo C."/>
            <person name="Racz N."/>
            <person name="Riley R."/>
            <person name="Savchenko A."/>
            <person name="Shiryaev A."/>
            <person name="Soop K."/>
            <person name="Spirin V."/>
            <person name="Szebenyi C."/>
            <person name="Tomsovsky M."/>
            <person name="Tulloss R.E."/>
            <person name="Uehling J."/>
            <person name="Grigoriev I.V."/>
            <person name="Vagvolgyi C."/>
            <person name="Papp T."/>
            <person name="Martin F.M."/>
            <person name="Miettinen O."/>
            <person name="Hibbett D.S."/>
            <person name="Nagy L.G."/>
        </authorList>
    </citation>
    <scope>NUCLEOTIDE SEQUENCE [LARGE SCALE GENOMIC DNA]</scope>
    <source>
        <strain evidence="8 9">OMC1185</strain>
    </source>
</reference>
<dbReference type="Gene3D" id="3.60.15.10">
    <property type="entry name" value="Ribonuclease Z/Hydroxyacylglutathione hydrolase-like"/>
    <property type="match status" value="2"/>
</dbReference>
<feature type="domain" description="Metallo-beta-lactamase" evidence="7">
    <location>
        <begin position="48"/>
        <end position="321"/>
    </location>
</feature>
<keyword evidence="9" id="KW-1185">Reference proteome</keyword>
<keyword evidence="5" id="KW-0862">Zinc</keyword>
<evidence type="ECO:0000259" key="7">
    <source>
        <dbReference type="SMART" id="SM00849"/>
    </source>
</evidence>
<dbReference type="SUPFAM" id="SSF56281">
    <property type="entry name" value="Metallo-hydrolase/oxidoreductase"/>
    <property type="match status" value="1"/>
</dbReference>
<feature type="region of interest" description="Disordered" evidence="6">
    <location>
        <begin position="174"/>
        <end position="231"/>
    </location>
</feature>
<organism evidence="8 9">
    <name type="scientific">Heliocybe sulcata</name>
    <dbReference type="NCBI Taxonomy" id="5364"/>
    <lineage>
        <taxon>Eukaryota</taxon>
        <taxon>Fungi</taxon>
        <taxon>Dikarya</taxon>
        <taxon>Basidiomycota</taxon>
        <taxon>Agaricomycotina</taxon>
        <taxon>Agaricomycetes</taxon>
        <taxon>Gloeophyllales</taxon>
        <taxon>Gloeophyllaceae</taxon>
        <taxon>Heliocybe</taxon>
    </lineage>
</organism>
<dbReference type="EMBL" id="ML213512">
    <property type="protein sequence ID" value="TFK51105.1"/>
    <property type="molecule type" value="Genomic_DNA"/>
</dbReference>
<evidence type="ECO:0000256" key="5">
    <source>
        <dbReference type="ARBA" id="ARBA00022833"/>
    </source>
</evidence>
<dbReference type="InterPro" id="IPR051013">
    <property type="entry name" value="MBL_superfamily_lactonases"/>
</dbReference>
<protein>
    <submittedName>
        <fullName evidence="8">Metallo-hydrolase/oxidoreductase</fullName>
    </submittedName>
</protein>
<comment type="cofactor">
    <cofactor evidence="1">
        <name>Zn(2+)</name>
        <dbReference type="ChEBI" id="CHEBI:29105"/>
    </cofactor>
</comment>
<evidence type="ECO:0000256" key="1">
    <source>
        <dbReference type="ARBA" id="ARBA00001947"/>
    </source>
</evidence>
<accession>A0A5C3N234</accession>
<dbReference type="SMART" id="SM00849">
    <property type="entry name" value="Lactamase_B"/>
    <property type="match status" value="1"/>
</dbReference>
<dbReference type="GO" id="GO:0016787">
    <property type="term" value="F:hydrolase activity"/>
    <property type="evidence" value="ECO:0007669"/>
    <property type="project" value="UniProtKB-KW"/>
</dbReference>
<evidence type="ECO:0000256" key="6">
    <source>
        <dbReference type="SAM" id="MobiDB-lite"/>
    </source>
</evidence>
<evidence type="ECO:0000313" key="8">
    <source>
        <dbReference type="EMBL" id="TFK51105.1"/>
    </source>
</evidence>